<dbReference type="EMBL" id="KK852412">
    <property type="protein sequence ID" value="KDR24442.1"/>
    <property type="molecule type" value="Genomic_DNA"/>
</dbReference>
<dbReference type="eggNOG" id="KOG1075">
    <property type="taxonomic scope" value="Eukaryota"/>
</dbReference>
<evidence type="ECO:0000313" key="2">
    <source>
        <dbReference type="Proteomes" id="UP000027135"/>
    </source>
</evidence>
<dbReference type="Proteomes" id="UP000027135">
    <property type="component" value="Unassembled WGS sequence"/>
</dbReference>
<dbReference type="STRING" id="136037.A0A067RKT3"/>
<name>A0A067RKT3_ZOONE</name>
<proteinExistence type="predicted"/>
<reference evidence="1 2" key="1">
    <citation type="journal article" date="2014" name="Nat. Commun.">
        <title>Molecular traces of alternative social organization in a termite genome.</title>
        <authorList>
            <person name="Terrapon N."/>
            <person name="Li C."/>
            <person name="Robertson H.M."/>
            <person name="Ji L."/>
            <person name="Meng X."/>
            <person name="Booth W."/>
            <person name="Chen Z."/>
            <person name="Childers C.P."/>
            <person name="Glastad K.M."/>
            <person name="Gokhale K."/>
            <person name="Gowin J."/>
            <person name="Gronenberg W."/>
            <person name="Hermansen R.A."/>
            <person name="Hu H."/>
            <person name="Hunt B.G."/>
            <person name="Huylmans A.K."/>
            <person name="Khalil S.M."/>
            <person name="Mitchell R.D."/>
            <person name="Munoz-Torres M.C."/>
            <person name="Mustard J.A."/>
            <person name="Pan H."/>
            <person name="Reese J.T."/>
            <person name="Scharf M.E."/>
            <person name="Sun F."/>
            <person name="Vogel H."/>
            <person name="Xiao J."/>
            <person name="Yang W."/>
            <person name="Yang Z."/>
            <person name="Yang Z."/>
            <person name="Zhou J."/>
            <person name="Zhu J."/>
            <person name="Brent C.S."/>
            <person name="Elsik C.G."/>
            <person name="Goodisman M.A."/>
            <person name="Liberles D.A."/>
            <person name="Roe R.M."/>
            <person name="Vargo E.L."/>
            <person name="Vilcinskas A."/>
            <person name="Wang J."/>
            <person name="Bornberg-Bauer E."/>
            <person name="Korb J."/>
            <person name="Zhang G."/>
            <person name="Liebig J."/>
        </authorList>
    </citation>
    <scope>NUCLEOTIDE SEQUENCE [LARGE SCALE GENOMIC DNA]</scope>
    <source>
        <tissue evidence="1">Whole organism</tissue>
    </source>
</reference>
<dbReference type="AlphaFoldDB" id="A0A067RKT3"/>
<organism evidence="1 2">
    <name type="scientific">Zootermopsis nevadensis</name>
    <name type="common">Dampwood termite</name>
    <dbReference type="NCBI Taxonomy" id="136037"/>
    <lineage>
        <taxon>Eukaryota</taxon>
        <taxon>Metazoa</taxon>
        <taxon>Ecdysozoa</taxon>
        <taxon>Arthropoda</taxon>
        <taxon>Hexapoda</taxon>
        <taxon>Insecta</taxon>
        <taxon>Pterygota</taxon>
        <taxon>Neoptera</taxon>
        <taxon>Polyneoptera</taxon>
        <taxon>Dictyoptera</taxon>
        <taxon>Blattodea</taxon>
        <taxon>Blattoidea</taxon>
        <taxon>Termitoidae</taxon>
        <taxon>Termopsidae</taxon>
        <taxon>Zootermopsis</taxon>
    </lineage>
</organism>
<feature type="non-terminal residue" evidence="1">
    <location>
        <position position="1"/>
    </location>
</feature>
<dbReference type="OMA" id="FPSAWKH"/>
<evidence type="ECO:0000313" key="1">
    <source>
        <dbReference type="EMBL" id="KDR24442.1"/>
    </source>
</evidence>
<gene>
    <name evidence="1" type="ORF">L798_06509</name>
</gene>
<accession>A0A067RKT3</accession>
<dbReference type="PANTHER" id="PTHR19446">
    <property type="entry name" value="REVERSE TRANSCRIPTASES"/>
    <property type="match status" value="1"/>
</dbReference>
<keyword evidence="2" id="KW-1185">Reference proteome</keyword>
<feature type="non-terminal residue" evidence="1">
    <location>
        <position position="96"/>
    </location>
</feature>
<dbReference type="InParanoid" id="A0A067RKT3"/>
<protein>
    <recommendedName>
        <fullName evidence="3">RNA-directed DNA polymerase from transposon X-element</fullName>
    </recommendedName>
</protein>
<evidence type="ECO:0008006" key="3">
    <source>
        <dbReference type="Google" id="ProtNLM"/>
    </source>
</evidence>
<sequence length="96" mass="10703">SEVAQAIKELKLGNAPGPNGISNRVLRHLPRRAITFLTKVFNAVLRRQHFPSAWKHARVVSILKPGKDPTLPSSYRPISLLDTVGKLCEKILLTRV</sequence>